<dbReference type="RefSeq" id="WP_096666788.1">
    <property type="nucleotide sequence ID" value="NZ_AP018316.1"/>
</dbReference>
<dbReference type="AlphaFoldDB" id="A0A1Z4V358"/>
<accession>A0A1Z4V358</accession>
<evidence type="ECO:0000313" key="1">
    <source>
        <dbReference type="EMBL" id="BAZ85725.1"/>
    </source>
</evidence>
<evidence type="ECO:0000313" key="2">
    <source>
        <dbReference type="Proteomes" id="UP000218702"/>
    </source>
</evidence>
<dbReference type="NCBIfam" id="NF041522">
    <property type="entry name" value="TPR_sll0314"/>
    <property type="match status" value="1"/>
</dbReference>
<dbReference type="Gene3D" id="1.25.40.10">
    <property type="entry name" value="Tetratricopeptide repeat domain"/>
    <property type="match status" value="2"/>
</dbReference>
<name>A0A1Z4V358_9CYAN</name>
<dbReference type="OrthoDB" id="505056at2"/>
<dbReference type="SMART" id="SM00028">
    <property type="entry name" value="TPR"/>
    <property type="match status" value="2"/>
</dbReference>
<reference evidence="1 2" key="1">
    <citation type="submission" date="2017-06" db="EMBL/GenBank/DDBJ databases">
        <title>Genome sequencing of cyanobaciteial culture collection at National Institute for Environmental Studies (NIES).</title>
        <authorList>
            <person name="Hirose Y."/>
            <person name="Shimura Y."/>
            <person name="Fujisawa T."/>
            <person name="Nakamura Y."/>
            <person name="Kawachi M."/>
        </authorList>
    </citation>
    <scope>NUCLEOTIDE SEQUENCE [LARGE SCALE GENOMIC DNA]</scope>
    <source>
        <strain evidence="1 2">NIES-806</strain>
    </source>
</reference>
<dbReference type="Proteomes" id="UP000218702">
    <property type="component" value="Chromosome"/>
</dbReference>
<proteinExistence type="predicted"/>
<protein>
    <submittedName>
        <fullName evidence="1">TPR repeat-containing protein</fullName>
    </submittedName>
</protein>
<organism evidence="1 2">
    <name type="scientific">Dolichospermum compactum NIES-806</name>
    <dbReference type="NCBI Taxonomy" id="1973481"/>
    <lineage>
        <taxon>Bacteria</taxon>
        <taxon>Bacillati</taxon>
        <taxon>Cyanobacteriota</taxon>
        <taxon>Cyanophyceae</taxon>
        <taxon>Nostocales</taxon>
        <taxon>Aphanizomenonaceae</taxon>
        <taxon>Dolichospermum</taxon>
        <taxon>Dolichospermum compactum</taxon>
    </lineage>
</organism>
<dbReference type="InterPro" id="IPR048173">
    <property type="entry name" value="Sll0314-like"/>
</dbReference>
<dbReference type="Pfam" id="PF13432">
    <property type="entry name" value="TPR_16"/>
    <property type="match status" value="1"/>
</dbReference>
<dbReference type="InterPro" id="IPR011990">
    <property type="entry name" value="TPR-like_helical_dom_sf"/>
</dbReference>
<dbReference type="SUPFAM" id="SSF48452">
    <property type="entry name" value="TPR-like"/>
    <property type="match status" value="2"/>
</dbReference>
<keyword evidence="2" id="KW-1185">Reference proteome</keyword>
<dbReference type="KEGG" id="dcm:NIES806_19290"/>
<gene>
    <name evidence="1" type="ORF">NIES806_19290</name>
</gene>
<dbReference type="InterPro" id="IPR019734">
    <property type="entry name" value="TPR_rpt"/>
</dbReference>
<dbReference type="EMBL" id="AP018316">
    <property type="protein sequence ID" value="BAZ85725.1"/>
    <property type="molecule type" value="Genomic_DNA"/>
</dbReference>
<sequence>MFKQFLIPQLRIFWRSPTFFKVTVATSILFNMLVNPSFAGDPFRSREPRKIGDRTEAAFNAIFQQGNYPTAKDALQKAASSEPNEPLIYAIQASLAYQNQDSASLEKYSSKTLETGQNLIASDPLRGNLYTAVGHFLTGAVILNREGTVNGVPQALSRLRKVYTYLDKAEEISANDPELNLIRGYMDLMLAVNLPFTSPDQVIERLEKNAAPNYLVNRGIALAYRDLKQYSQASDYVNRALKTTADNPEIHYLKAQILHEKGKAEKSQNLIKEAITYFDKALAKKSQLPANLVKQIEHERNQAVSIQRIGKRE</sequence>